<proteinExistence type="predicted"/>
<dbReference type="Proteomes" id="UP000887578">
    <property type="component" value="Unplaced"/>
</dbReference>
<keyword evidence="1" id="KW-1185">Reference proteome</keyword>
<organism evidence="1 2">
    <name type="scientific">Panagrolaimus davidi</name>
    <dbReference type="NCBI Taxonomy" id="227884"/>
    <lineage>
        <taxon>Eukaryota</taxon>
        <taxon>Metazoa</taxon>
        <taxon>Ecdysozoa</taxon>
        <taxon>Nematoda</taxon>
        <taxon>Chromadorea</taxon>
        <taxon>Rhabditida</taxon>
        <taxon>Tylenchina</taxon>
        <taxon>Panagrolaimomorpha</taxon>
        <taxon>Panagrolaimoidea</taxon>
        <taxon>Panagrolaimidae</taxon>
        <taxon>Panagrolaimus</taxon>
    </lineage>
</organism>
<dbReference type="WBParaSite" id="PDA_v2.g21023.t1">
    <property type="protein sequence ID" value="PDA_v2.g21023.t1"/>
    <property type="gene ID" value="PDA_v2.g21023"/>
</dbReference>
<evidence type="ECO:0000313" key="1">
    <source>
        <dbReference type="Proteomes" id="UP000887578"/>
    </source>
</evidence>
<name>A0A914PQZ6_9BILA</name>
<accession>A0A914PQZ6</accession>
<protein>
    <submittedName>
        <fullName evidence="2">Uncharacterized protein</fullName>
    </submittedName>
</protein>
<sequence length="234" mass="27567">MTPSNAKSYKKLLSPNSKLIDLKTDFGKWFCFTNETVKLWITNKIGSYDRILELIYPNVYKIDFEELFLYEETISYDHFVLISSNVEKVALAYVVVRNKEVPYTIVPLEKFVKALPKVKEFEFHDKIGFSSFTKNTVKELLTIPHFSKISKINLHNIPETFDIETFFAFIKKNKISKCDLRFADTVSDEYKTRLEAIIDEILQAENHDYKVPIFDFTGLDRQKWTKLRSLFDKN</sequence>
<reference evidence="2" key="1">
    <citation type="submission" date="2022-11" db="UniProtKB">
        <authorList>
            <consortium name="WormBaseParasite"/>
        </authorList>
    </citation>
    <scope>IDENTIFICATION</scope>
</reference>
<dbReference type="AlphaFoldDB" id="A0A914PQZ6"/>
<evidence type="ECO:0000313" key="2">
    <source>
        <dbReference type="WBParaSite" id="PDA_v2.g21023.t1"/>
    </source>
</evidence>